<dbReference type="PANTHER" id="PTHR11122">
    <property type="entry name" value="APOSPORY-ASSOCIATED PROTEIN C-RELATED"/>
    <property type="match status" value="1"/>
</dbReference>
<dbReference type="GO" id="GO:0005975">
    <property type="term" value="P:carbohydrate metabolic process"/>
    <property type="evidence" value="ECO:0007669"/>
    <property type="project" value="InterPro"/>
</dbReference>
<dbReference type="CDD" id="cd09024">
    <property type="entry name" value="Aldose_epim_lacX"/>
    <property type="match status" value="1"/>
</dbReference>
<dbReference type="PANTHER" id="PTHR11122:SF13">
    <property type="entry name" value="GLUCOSE-6-PHOSPHATE 1-EPIMERASE"/>
    <property type="match status" value="1"/>
</dbReference>
<dbReference type="Proteomes" id="UP000199481">
    <property type="component" value="Unassembled WGS sequence"/>
</dbReference>
<accession>A0A1H0Y4W8</accession>
<dbReference type="Gene3D" id="2.70.98.10">
    <property type="match status" value="1"/>
</dbReference>
<dbReference type="Pfam" id="PF01263">
    <property type="entry name" value="Aldose_epim"/>
    <property type="match status" value="1"/>
</dbReference>
<dbReference type="GO" id="GO:0030246">
    <property type="term" value="F:carbohydrate binding"/>
    <property type="evidence" value="ECO:0007669"/>
    <property type="project" value="InterPro"/>
</dbReference>
<gene>
    <name evidence="1" type="ORF">SAMN04487752_0703</name>
</gene>
<keyword evidence="2" id="KW-1185">Reference proteome</keyword>
<dbReference type="AlphaFoldDB" id="A0A1H0Y4W8"/>
<name>A0A1H0Y4W8_9LACT</name>
<dbReference type="InterPro" id="IPR008183">
    <property type="entry name" value="Aldose_1/G6P_1-epimerase"/>
</dbReference>
<protein>
    <submittedName>
        <fullName evidence="1">Galactose mutarotase</fullName>
    </submittedName>
</protein>
<sequence length="291" mass="33198">MITLKNDLLTVSISPKGAELQSIKRTDEGLEYLWQGDPTFWGRKAPVLFPIVGRLKNDEYRYNGKTYPLNQHGFARDSDFHVEEQTETTVRLTTTSSLQTKEHYPFDFQLSLTYTLEKNTVTVSYFVKNTHETETMYFSIGGHPGFNVPLASDTTFEDYYLTFLPRRSRRQIPLVGSYLDLESTTLAQTNTEIDLKRSLFDNDALIYETKGKNTFSIHSEKTTRSVSIAFEGFPYTGIWSPPKKEAPFVCIEPWYGIADSSEFTGELNDKLGIQQLEGTESFSANYTISLT</sequence>
<dbReference type="SUPFAM" id="SSF74650">
    <property type="entry name" value="Galactose mutarotase-like"/>
    <property type="match status" value="1"/>
</dbReference>
<dbReference type="GO" id="GO:0016853">
    <property type="term" value="F:isomerase activity"/>
    <property type="evidence" value="ECO:0007669"/>
    <property type="project" value="InterPro"/>
</dbReference>
<dbReference type="InterPro" id="IPR014718">
    <property type="entry name" value="GH-type_carb-bd"/>
</dbReference>
<proteinExistence type="predicted"/>
<reference evidence="2" key="1">
    <citation type="submission" date="2016-10" db="EMBL/GenBank/DDBJ databases">
        <authorList>
            <person name="Varghese N."/>
            <person name="Submissions S."/>
        </authorList>
    </citation>
    <scope>NUCLEOTIDE SEQUENCE [LARGE SCALE GENOMIC DNA]</scope>
    <source>
        <strain evidence="2">MPL-11</strain>
    </source>
</reference>
<dbReference type="InterPro" id="IPR011013">
    <property type="entry name" value="Gal_mutarotase_sf_dom"/>
</dbReference>
<organism evidence="1 2">
    <name type="scientific">Carnobacterium viridans</name>
    <dbReference type="NCBI Taxonomy" id="174587"/>
    <lineage>
        <taxon>Bacteria</taxon>
        <taxon>Bacillati</taxon>
        <taxon>Bacillota</taxon>
        <taxon>Bacilli</taxon>
        <taxon>Lactobacillales</taxon>
        <taxon>Carnobacteriaceae</taxon>
        <taxon>Carnobacterium</taxon>
    </lineage>
</organism>
<dbReference type="EMBL" id="FNJW01000008">
    <property type="protein sequence ID" value="SDQ10177.1"/>
    <property type="molecule type" value="Genomic_DNA"/>
</dbReference>
<evidence type="ECO:0000313" key="2">
    <source>
        <dbReference type="Proteomes" id="UP000199481"/>
    </source>
</evidence>
<evidence type="ECO:0000313" key="1">
    <source>
        <dbReference type="EMBL" id="SDQ10177.1"/>
    </source>
</evidence>
<dbReference type="InterPro" id="IPR037481">
    <property type="entry name" value="LacX"/>
</dbReference>